<evidence type="ECO:0000313" key="13">
    <source>
        <dbReference type="EMBL" id="SFU56739.1"/>
    </source>
</evidence>
<evidence type="ECO:0000256" key="6">
    <source>
        <dbReference type="ARBA" id="ARBA00023136"/>
    </source>
</evidence>
<dbReference type="EC" id="4.1.1.65" evidence="12"/>
<feature type="active site" description="Charge relay system; for autoendoproteolytic cleavage activity" evidence="12">
    <location>
        <position position="147"/>
    </location>
</feature>
<comment type="subcellular location">
    <subcellularLocation>
        <location evidence="12">Cell membrane</location>
        <topology evidence="12">Peripheral membrane protein</topology>
    </subcellularLocation>
</comment>
<keyword evidence="4 12" id="KW-0210">Decarboxylase</keyword>
<keyword evidence="11 12" id="KW-0670">Pyruvate</keyword>
<name>A0A1I7H7W1_9BACL</name>
<dbReference type="Pfam" id="PF02666">
    <property type="entry name" value="PS_Dcarbxylase"/>
    <property type="match status" value="1"/>
</dbReference>
<dbReference type="STRING" id="392015.SAMN05421543_10428"/>
<keyword evidence="10 12" id="KW-1208">Phospholipid metabolism</keyword>
<sequence length="282" mass="31249">MAKTGWSMKRALARWTLGALPKRTLTACVGRVSRCRWSRHLIPLYIRYYGIDCKDLERPPHAYDNLLEFFCRRLKSGARPVAGEGIVSPVDGTVSCFGRIREGSLLQVKGCTYTLAALLGDAQEAESFQGGDYITLYLSPRDYHRVHMPLPGVIRGWRYIPGSLFPVNPAGVRSIPGLFTKNERLITYVHTASGRFVVVKVGATIVGSIRTGYGPGYRGPVRRRSVRMESGSASLRLDRGEEIGRFELGSTVILVFEPGMVGAFRVHAGQWVRMGQMIATTV</sequence>
<feature type="active site" description="Charge relay system; for autoendoproteolytic cleavage activity" evidence="12">
    <location>
        <position position="91"/>
    </location>
</feature>
<evidence type="ECO:0000256" key="8">
    <source>
        <dbReference type="ARBA" id="ARBA00023209"/>
    </source>
</evidence>
<dbReference type="InterPro" id="IPR003817">
    <property type="entry name" value="PS_Dcarbxylase"/>
</dbReference>
<comment type="PTM">
    <text evidence="12">Is synthesized initially as an inactive proenzyme. Formation of the active enzyme involves a self-maturation process in which the active site pyruvoyl group is generated from an internal serine residue via an autocatalytic post-translational modification. Two non-identical subunits are generated from the proenzyme in this reaction, and the pyruvate is formed at the N-terminus of the alpha chain, which is derived from the carboxyl end of the proenzyme. The autoendoproteolytic cleavage occurs by a canonical serine protease mechanism, in which the side chain hydroxyl group of the serine supplies its oxygen atom to form the C-terminus of the beta chain, while the remainder of the serine residue undergoes an oxidative deamination to produce ammonia and the pyruvoyl prosthetic group on the alpha chain. During this reaction, the Ser that is part of the protease active site of the proenzyme becomes the pyruvoyl prosthetic group, which constitutes an essential element of the active site of the mature decarboxylase.</text>
</comment>
<reference evidence="14" key="1">
    <citation type="submission" date="2016-10" db="EMBL/GenBank/DDBJ databases">
        <authorList>
            <person name="Varghese N."/>
        </authorList>
    </citation>
    <scope>NUCLEOTIDE SEQUENCE [LARGE SCALE GENOMIC DNA]</scope>
    <source>
        <strain evidence="14">DSM 17980</strain>
    </source>
</reference>
<dbReference type="AlphaFoldDB" id="A0A1I7H7W1"/>
<dbReference type="PANTHER" id="PTHR10067">
    <property type="entry name" value="PHOSPHATIDYLSERINE DECARBOXYLASE"/>
    <property type="match status" value="1"/>
</dbReference>
<comment type="function">
    <text evidence="12">Catalyzes the formation of phosphatidylethanolamine (PtdEtn) from phosphatidylserine (PtdSer).</text>
</comment>
<dbReference type="NCBIfam" id="TIGR00163">
    <property type="entry name" value="PS_decarb"/>
    <property type="match status" value="1"/>
</dbReference>
<feature type="site" description="Cleavage (non-hydrolytic); by autocatalysis" evidence="12">
    <location>
        <begin position="249"/>
        <end position="250"/>
    </location>
</feature>
<comment type="similarity">
    <text evidence="12">Belongs to the phosphatidylserine decarboxylase family. PSD-B subfamily. Prokaryotic type I sub-subfamily.</text>
</comment>
<feature type="active site" description="Charge relay system; for autoendoproteolytic cleavage activity" evidence="12">
    <location>
        <position position="250"/>
    </location>
</feature>
<feature type="modified residue" description="Pyruvic acid (Ser); by autocatalysis" evidence="12">
    <location>
        <position position="250"/>
    </location>
</feature>
<keyword evidence="6 12" id="KW-0472">Membrane</keyword>
<gene>
    <name evidence="12" type="primary">psd</name>
    <name evidence="13" type="ORF">SAMN05421543_10428</name>
</gene>
<dbReference type="eggNOG" id="COG0688">
    <property type="taxonomic scope" value="Bacteria"/>
</dbReference>
<evidence type="ECO:0000256" key="4">
    <source>
        <dbReference type="ARBA" id="ARBA00022793"/>
    </source>
</evidence>
<evidence type="ECO:0000256" key="1">
    <source>
        <dbReference type="ARBA" id="ARBA00005189"/>
    </source>
</evidence>
<evidence type="ECO:0000256" key="3">
    <source>
        <dbReference type="ARBA" id="ARBA00022516"/>
    </source>
</evidence>
<keyword evidence="3 12" id="KW-0444">Lipid biosynthesis</keyword>
<keyword evidence="2 12" id="KW-1003">Cell membrane</keyword>
<dbReference type="GO" id="GO:0005886">
    <property type="term" value="C:plasma membrane"/>
    <property type="evidence" value="ECO:0007669"/>
    <property type="project" value="UniProtKB-SubCell"/>
</dbReference>
<keyword evidence="9 12" id="KW-0456">Lyase</keyword>
<evidence type="ECO:0000256" key="12">
    <source>
        <dbReference type="HAMAP-Rule" id="MF_00662"/>
    </source>
</evidence>
<dbReference type="InterPro" id="IPR033177">
    <property type="entry name" value="PSD-B"/>
</dbReference>
<protein>
    <recommendedName>
        <fullName evidence="12">Phosphatidylserine decarboxylase proenzyme</fullName>
        <ecNumber evidence="12">4.1.1.65</ecNumber>
    </recommendedName>
    <component>
        <recommendedName>
            <fullName evidence="12">Phosphatidylserine decarboxylase alpha chain</fullName>
        </recommendedName>
    </component>
    <component>
        <recommendedName>
            <fullName evidence="12">Phosphatidylserine decarboxylase beta chain</fullName>
        </recommendedName>
    </component>
</protein>
<dbReference type="Proteomes" id="UP000183508">
    <property type="component" value="Unassembled WGS sequence"/>
</dbReference>
<evidence type="ECO:0000256" key="2">
    <source>
        <dbReference type="ARBA" id="ARBA00022475"/>
    </source>
</evidence>
<feature type="active site" description="Schiff-base intermediate with substrate; via pyruvic acid; for decarboxylase activity" evidence="12">
    <location>
        <position position="250"/>
    </location>
</feature>
<dbReference type="GO" id="GO:0006646">
    <property type="term" value="P:phosphatidylethanolamine biosynthetic process"/>
    <property type="evidence" value="ECO:0007669"/>
    <property type="project" value="UniProtKB-UniRule"/>
</dbReference>
<feature type="chain" id="PRO_5023554140" description="Phosphatidylserine decarboxylase beta chain" evidence="12">
    <location>
        <begin position="1"/>
        <end position="249"/>
    </location>
</feature>
<evidence type="ECO:0000313" key="14">
    <source>
        <dbReference type="Proteomes" id="UP000183508"/>
    </source>
</evidence>
<evidence type="ECO:0000256" key="7">
    <source>
        <dbReference type="ARBA" id="ARBA00023145"/>
    </source>
</evidence>
<organism evidence="13 14">
    <name type="scientific">Alicyclobacillus macrosporangiidus</name>
    <dbReference type="NCBI Taxonomy" id="392015"/>
    <lineage>
        <taxon>Bacteria</taxon>
        <taxon>Bacillati</taxon>
        <taxon>Bacillota</taxon>
        <taxon>Bacilli</taxon>
        <taxon>Bacillales</taxon>
        <taxon>Alicyclobacillaceae</taxon>
        <taxon>Alicyclobacillus</taxon>
    </lineage>
</organism>
<dbReference type="GO" id="GO:0004609">
    <property type="term" value="F:phosphatidylserine decarboxylase activity"/>
    <property type="evidence" value="ECO:0007669"/>
    <property type="project" value="UniProtKB-UniRule"/>
</dbReference>
<evidence type="ECO:0000256" key="10">
    <source>
        <dbReference type="ARBA" id="ARBA00023264"/>
    </source>
</evidence>
<dbReference type="InterPro" id="IPR033178">
    <property type="entry name" value="PSD_type1_pro"/>
</dbReference>
<dbReference type="EMBL" id="FPBV01000004">
    <property type="protein sequence ID" value="SFU56739.1"/>
    <property type="molecule type" value="Genomic_DNA"/>
</dbReference>
<dbReference type="PANTHER" id="PTHR10067:SF6">
    <property type="entry name" value="PHOSPHATIDYLSERINE DECARBOXYLASE PROENZYME, MITOCHONDRIAL"/>
    <property type="match status" value="1"/>
</dbReference>
<keyword evidence="8 12" id="KW-0594">Phospholipid biosynthesis</keyword>
<feature type="chain" id="PRO_5023554139" description="Phosphatidylserine decarboxylase alpha chain" evidence="12">
    <location>
        <begin position="250"/>
        <end position="282"/>
    </location>
</feature>
<comment type="pathway">
    <text evidence="1">Lipid metabolism.</text>
</comment>
<evidence type="ECO:0000256" key="9">
    <source>
        <dbReference type="ARBA" id="ARBA00023239"/>
    </source>
</evidence>
<proteinExistence type="inferred from homology"/>
<evidence type="ECO:0000256" key="5">
    <source>
        <dbReference type="ARBA" id="ARBA00023098"/>
    </source>
</evidence>
<comment type="cofactor">
    <cofactor evidence="12">
        <name>pyruvate</name>
        <dbReference type="ChEBI" id="CHEBI:15361"/>
    </cofactor>
    <text evidence="12">Binds 1 pyruvoyl group covalently per subunit.</text>
</comment>
<dbReference type="HAMAP" id="MF_00662">
    <property type="entry name" value="PS_decarb_PSD_B_type1"/>
    <property type="match status" value="1"/>
</dbReference>
<keyword evidence="7 12" id="KW-0865">Zymogen</keyword>
<accession>A0A1I7H7W1</accession>
<comment type="subunit">
    <text evidence="12">Heterodimer of a large membrane-associated beta subunit and a small pyruvoyl-containing alpha subunit.</text>
</comment>
<dbReference type="UniPathway" id="UPA00558">
    <property type="reaction ID" value="UER00616"/>
</dbReference>
<comment type="catalytic activity">
    <reaction evidence="12">
        <text>a 1,2-diacyl-sn-glycero-3-phospho-L-serine + H(+) = a 1,2-diacyl-sn-glycero-3-phosphoethanolamine + CO2</text>
        <dbReference type="Rhea" id="RHEA:20828"/>
        <dbReference type="ChEBI" id="CHEBI:15378"/>
        <dbReference type="ChEBI" id="CHEBI:16526"/>
        <dbReference type="ChEBI" id="CHEBI:57262"/>
        <dbReference type="ChEBI" id="CHEBI:64612"/>
        <dbReference type="EC" id="4.1.1.65"/>
    </reaction>
</comment>
<comment type="pathway">
    <text evidence="12">Phospholipid metabolism; phosphatidylethanolamine biosynthesis; phosphatidylethanolamine from CDP-diacylglycerol: step 2/2.</text>
</comment>
<evidence type="ECO:0000256" key="11">
    <source>
        <dbReference type="ARBA" id="ARBA00023317"/>
    </source>
</evidence>
<keyword evidence="5 12" id="KW-0443">Lipid metabolism</keyword>
<keyword evidence="14" id="KW-1185">Reference proteome</keyword>